<dbReference type="EMBL" id="UZAU01000362">
    <property type="status" value="NOT_ANNOTATED_CDS"/>
    <property type="molecule type" value="Genomic_DNA"/>
</dbReference>
<dbReference type="Pfam" id="PF13966">
    <property type="entry name" value="zf-RVT"/>
    <property type="match status" value="1"/>
</dbReference>
<proteinExistence type="predicted"/>
<dbReference type="PANTHER" id="PTHR33116:SF80">
    <property type="entry name" value="REVERSE TRANSCRIPTASE ZINC-BINDING DOMAIN-CONTAINING PROTEIN"/>
    <property type="match status" value="1"/>
</dbReference>
<dbReference type="PANTHER" id="PTHR33116">
    <property type="entry name" value="REVERSE TRANSCRIPTASE ZINC-BINDING DOMAIN-CONTAINING PROTEIN-RELATED-RELATED"/>
    <property type="match status" value="1"/>
</dbReference>
<dbReference type="InterPro" id="IPR026960">
    <property type="entry name" value="RVT-Znf"/>
</dbReference>
<name>A0A803PHR7_CANSA</name>
<reference evidence="2" key="2">
    <citation type="submission" date="2021-03" db="UniProtKB">
        <authorList>
            <consortium name="EnsemblPlants"/>
        </authorList>
    </citation>
    <scope>IDENTIFICATION</scope>
</reference>
<dbReference type="EnsemblPlants" id="evm.model.04.520">
    <property type="protein sequence ID" value="cds.evm.model.04.520"/>
    <property type="gene ID" value="evm.TU.04.520"/>
</dbReference>
<keyword evidence="3" id="KW-1185">Reference proteome</keyword>
<reference evidence="2" key="1">
    <citation type="submission" date="2018-11" db="EMBL/GenBank/DDBJ databases">
        <authorList>
            <person name="Grassa J C."/>
        </authorList>
    </citation>
    <scope>NUCLEOTIDE SEQUENCE [LARGE SCALE GENOMIC DNA]</scope>
</reference>
<feature type="domain" description="Reverse transcriptase zinc-binding" evidence="1">
    <location>
        <begin position="236"/>
        <end position="314"/>
    </location>
</feature>
<protein>
    <recommendedName>
        <fullName evidence="1">Reverse transcriptase zinc-binding domain-containing protein</fullName>
    </recommendedName>
</protein>
<evidence type="ECO:0000259" key="1">
    <source>
        <dbReference type="Pfam" id="PF13966"/>
    </source>
</evidence>
<evidence type="ECO:0000313" key="2">
    <source>
        <dbReference type="EnsemblPlants" id="cds.evm.model.04.520"/>
    </source>
</evidence>
<sequence length="344" mass="39795">MLRSALLMADPTLLYPSLHNRAPDIAVWYLESLLSMKVPKFRLEFGSTDVESQKKANLQSIMVLSTTNAEYMACTEAVKEVLWLKGRALLIHSVLLGLRNYWMSIFILPHSITKEIEKLCRGFLWGWNGNRSKLHVASWEKVCLPKNYGGLGFKDGVKWNQAILAKYIWAISTKSDILWVKWVNNIYLKNNSIWTYDLKNDSSWYWRKLCHLRDKFTPNDLTSEGDAKGRLNTKMLYNSKLQQAVFKISSSIWNNYNMPKHRFIFWQAANDQLLTRDILLNSKISLDSVLCPVCRAEVESNSHLFFACCLSQQVSTQICIWLGKNSWPTDFSRMAKMVSEDQEG</sequence>
<accession>A0A803PHR7</accession>
<evidence type="ECO:0000313" key="3">
    <source>
        <dbReference type="Proteomes" id="UP000596661"/>
    </source>
</evidence>
<organism evidence="2 3">
    <name type="scientific">Cannabis sativa</name>
    <name type="common">Hemp</name>
    <name type="synonym">Marijuana</name>
    <dbReference type="NCBI Taxonomy" id="3483"/>
    <lineage>
        <taxon>Eukaryota</taxon>
        <taxon>Viridiplantae</taxon>
        <taxon>Streptophyta</taxon>
        <taxon>Embryophyta</taxon>
        <taxon>Tracheophyta</taxon>
        <taxon>Spermatophyta</taxon>
        <taxon>Magnoliopsida</taxon>
        <taxon>eudicotyledons</taxon>
        <taxon>Gunneridae</taxon>
        <taxon>Pentapetalae</taxon>
        <taxon>rosids</taxon>
        <taxon>fabids</taxon>
        <taxon>Rosales</taxon>
        <taxon>Cannabaceae</taxon>
        <taxon>Cannabis</taxon>
    </lineage>
</organism>
<dbReference type="Proteomes" id="UP000596661">
    <property type="component" value="Chromosome 4"/>
</dbReference>
<dbReference type="Gramene" id="evm.model.04.520">
    <property type="protein sequence ID" value="cds.evm.model.04.520"/>
    <property type="gene ID" value="evm.TU.04.520"/>
</dbReference>
<dbReference type="AlphaFoldDB" id="A0A803PHR7"/>